<reference evidence="2 3" key="1">
    <citation type="journal article" date="2018" name="Sci. Rep.">
        <title>Genomic signatures of local adaptation to the degree of environmental predictability in rotifers.</title>
        <authorList>
            <person name="Franch-Gras L."/>
            <person name="Hahn C."/>
            <person name="Garcia-Roger E.M."/>
            <person name="Carmona M.J."/>
            <person name="Serra M."/>
            <person name="Gomez A."/>
        </authorList>
    </citation>
    <scope>NUCLEOTIDE SEQUENCE [LARGE SCALE GENOMIC DNA]</scope>
    <source>
        <strain evidence="2">HYR1</strain>
    </source>
</reference>
<dbReference type="Proteomes" id="UP000276133">
    <property type="component" value="Unassembled WGS sequence"/>
</dbReference>
<keyword evidence="1" id="KW-1133">Transmembrane helix</keyword>
<comment type="caution">
    <text evidence="2">The sequence shown here is derived from an EMBL/GenBank/DDBJ whole genome shotgun (WGS) entry which is preliminary data.</text>
</comment>
<accession>A0A3M7Q8V2</accession>
<feature type="non-terminal residue" evidence="2">
    <location>
        <position position="1"/>
    </location>
</feature>
<sequence>NDELIYGMETTIVFVHNSESINDEVNANADDYTPLILDSESKNEKRSFSYLIYTLDIILSLFLFGPLVSFYWNSSWEFLDLFFFVNEPELSNFICWILGLLIIFPTYLFQKSFEGLNTSFERSAKFKSKIFQIIIRTCYIYTLGLGVLLQWRGLWNLIDIFFFKDWKRQMILSIICIGFLSLTRATKILLSNPFILYRDDYGQFYTGASRHKFEIPDCHQFSFDFVLSELVECLALTGAWKGIDNFYYEFLFPNDELHSLIASFAISHFLFLVMLLLQHMIFKQCSTKSLFPRLIIENVLNIIMFFIAVLYWKFYWDIMEDYMVNIFEPDALFEILIATHFLSFFIGFVLKASGLLIGPAARLLDGEYEENSDSYIDIDYLKSIFKKNRTDEGVSKIMVIQHTED</sequence>
<feature type="transmembrane region" description="Helical" evidence="1">
    <location>
        <begin position="130"/>
        <end position="151"/>
    </location>
</feature>
<dbReference type="PANTHER" id="PTHR35270:SF2">
    <property type="entry name" value="FUSELESS, ISOFORM A"/>
    <property type="match status" value="1"/>
</dbReference>
<protein>
    <submittedName>
        <fullName evidence="2">Uncharacterized protein</fullName>
    </submittedName>
</protein>
<dbReference type="AlphaFoldDB" id="A0A3M7Q8V2"/>
<evidence type="ECO:0000256" key="1">
    <source>
        <dbReference type="SAM" id="Phobius"/>
    </source>
</evidence>
<proteinExistence type="predicted"/>
<evidence type="ECO:0000313" key="3">
    <source>
        <dbReference type="Proteomes" id="UP000276133"/>
    </source>
</evidence>
<feature type="transmembrane region" description="Helical" evidence="1">
    <location>
        <begin position="90"/>
        <end position="109"/>
    </location>
</feature>
<dbReference type="OrthoDB" id="45313at2759"/>
<feature type="transmembrane region" description="Helical" evidence="1">
    <location>
        <begin position="332"/>
        <end position="350"/>
    </location>
</feature>
<organism evidence="2 3">
    <name type="scientific">Brachionus plicatilis</name>
    <name type="common">Marine rotifer</name>
    <name type="synonym">Brachionus muelleri</name>
    <dbReference type="NCBI Taxonomy" id="10195"/>
    <lineage>
        <taxon>Eukaryota</taxon>
        <taxon>Metazoa</taxon>
        <taxon>Spiralia</taxon>
        <taxon>Gnathifera</taxon>
        <taxon>Rotifera</taxon>
        <taxon>Eurotatoria</taxon>
        <taxon>Monogononta</taxon>
        <taxon>Pseudotrocha</taxon>
        <taxon>Ploima</taxon>
        <taxon>Brachionidae</taxon>
        <taxon>Brachionus</taxon>
    </lineage>
</organism>
<dbReference type="EMBL" id="REGN01006944">
    <property type="protein sequence ID" value="RNA07793.1"/>
    <property type="molecule type" value="Genomic_DNA"/>
</dbReference>
<gene>
    <name evidence="2" type="ORF">BpHYR1_018493</name>
</gene>
<evidence type="ECO:0000313" key="2">
    <source>
        <dbReference type="EMBL" id="RNA07793.1"/>
    </source>
</evidence>
<keyword evidence="3" id="KW-1185">Reference proteome</keyword>
<keyword evidence="1" id="KW-0812">Transmembrane</keyword>
<name>A0A3M7Q8V2_BRAPC</name>
<keyword evidence="1" id="KW-0472">Membrane</keyword>
<feature type="transmembrane region" description="Helical" evidence="1">
    <location>
        <begin position="294"/>
        <end position="312"/>
    </location>
</feature>
<dbReference type="Pfam" id="PF15993">
    <property type="entry name" value="Fuseless"/>
    <property type="match status" value="1"/>
</dbReference>
<feature type="transmembrane region" description="Helical" evidence="1">
    <location>
        <begin position="260"/>
        <end position="282"/>
    </location>
</feature>
<feature type="transmembrane region" description="Helical" evidence="1">
    <location>
        <begin position="50"/>
        <end position="70"/>
    </location>
</feature>
<dbReference type="PANTHER" id="PTHR35270">
    <property type="entry name" value="FUSELESS, ISOFORM A"/>
    <property type="match status" value="1"/>
</dbReference>
<dbReference type="InterPro" id="IPR032751">
    <property type="entry name" value="Fuseless"/>
</dbReference>